<feature type="region of interest" description="Disordered" evidence="1">
    <location>
        <begin position="278"/>
        <end position="306"/>
    </location>
</feature>
<dbReference type="RefSeq" id="WP_011968947.1">
    <property type="nucleotide sequence ID" value="NZ_CP073279.1"/>
</dbReference>
<organism evidence="2 3">
    <name type="scientific">Clostridium beijerinckii</name>
    <name type="common">Clostridium MP</name>
    <dbReference type="NCBI Taxonomy" id="1520"/>
    <lineage>
        <taxon>Bacteria</taxon>
        <taxon>Bacillati</taxon>
        <taxon>Bacillota</taxon>
        <taxon>Clostridia</taxon>
        <taxon>Eubacteriales</taxon>
        <taxon>Clostridiaceae</taxon>
        <taxon>Clostridium</taxon>
    </lineage>
</organism>
<protein>
    <submittedName>
        <fullName evidence="2">Recombinase RecT</fullName>
    </submittedName>
</protein>
<dbReference type="OMA" id="NRACKMF"/>
<dbReference type="Pfam" id="PF03837">
    <property type="entry name" value="RecT"/>
    <property type="match status" value="1"/>
</dbReference>
<feature type="compositionally biased region" description="Basic and acidic residues" evidence="1">
    <location>
        <begin position="290"/>
        <end position="299"/>
    </location>
</feature>
<evidence type="ECO:0000313" key="3">
    <source>
        <dbReference type="Proteomes" id="UP000631418"/>
    </source>
</evidence>
<dbReference type="Proteomes" id="UP000631418">
    <property type="component" value="Unassembled WGS sequence"/>
</dbReference>
<dbReference type="AlphaFoldDB" id="A0AAE2RV55"/>
<dbReference type="GO" id="GO:0006259">
    <property type="term" value="P:DNA metabolic process"/>
    <property type="evidence" value="ECO:0007669"/>
    <property type="project" value="InterPro"/>
</dbReference>
<dbReference type="InterPro" id="IPR018330">
    <property type="entry name" value="RecT_fam"/>
</dbReference>
<evidence type="ECO:0000313" key="2">
    <source>
        <dbReference type="EMBL" id="MBF7812218.1"/>
    </source>
</evidence>
<accession>A0AAE2RV55</accession>
<reference evidence="2" key="1">
    <citation type="submission" date="2020-11" db="EMBL/GenBank/DDBJ databases">
        <authorList>
            <person name="Thieme N."/>
            <person name="Liebl W."/>
            <person name="Zverlov V."/>
        </authorList>
    </citation>
    <scope>NUCLEOTIDE SEQUENCE</scope>
    <source>
        <strain evidence="2">NT08</strain>
    </source>
</reference>
<dbReference type="GO" id="GO:0003677">
    <property type="term" value="F:DNA binding"/>
    <property type="evidence" value="ECO:0007669"/>
    <property type="project" value="InterPro"/>
</dbReference>
<gene>
    <name evidence="2" type="ORF">IS491_26885</name>
</gene>
<name>A0AAE2RV55_CLOBE</name>
<dbReference type="EMBL" id="JADOEF010000004">
    <property type="protein sequence ID" value="MBF7812218.1"/>
    <property type="molecule type" value="Genomic_DNA"/>
</dbReference>
<comment type="caution">
    <text evidence="2">The sequence shown here is derived from an EMBL/GenBank/DDBJ whole genome shotgun (WGS) entry which is preliminary data.</text>
</comment>
<sequence>MAETGLVLSKEDAFNNVMAKIAALEKNNGIKLPKNYSAENAINSAWLMLQEVVDKEKKQALEVCTKTSIVEALYNMVLQGLSPSKRQCYFIVHGSKLTLMKSYMGSIVATKRLSGIKDVKAFVIYEGDVFETVFNNETYTIEFNYQPKFENINSNKIKGAFALIIGDDNKLLHTEIMTIDQIRKSWGMGIAYKSGKSNTHNDFGEEMAKKSVINRACKRFYNTSDDSDVLIESLNNTDEDYDEADIIENAKEQVHEEIKANANQEVIDVDPKQVTEIDNNNNENPIQKDLNNKKTEKAEQQMMCEF</sequence>
<evidence type="ECO:0000256" key="1">
    <source>
        <dbReference type="SAM" id="MobiDB-lite"/>
    </source>
</evidence>
<proteinExistence type="predicted"/>